<dbReference type="CDD" id="cd05018">
    <property type="entry name" value="CoxG"/>
    <property type="match status" value="1"/>
</dbReference>
<protein>
    <submittedName>
        <fullName evidence="2">Carbon monoxide dehydrogenase</fullName>
    </submittedName>
</protein>
<evidence type="ECO:0000256" key="1">
    <source>
        <dbReference type="SAM" id="MobiDB-lite"/>
    </source>
</evidence>
<dbReference type="InterPro" id="IPR010419">
    <property type="entry name" value="CO_DH_gsu"/>
</dbReference>
<keyword evidence="3" id="KW-1185">Reference proteome</keyword>
<dbReference type="InterPro" id="IPR023393">
    <property type="entry name" value="START-like_dom_sf"/>
</dbReference>
<reference evidence="2 3" key="1">
    <citation type="submission" date="2019-12" db="EMBL/GenBank/DDBJ databases">
        <authorList>
            <person name="Li C."/>
            <person name="Zhao J."/>
        </authorList>
    </citation>
    <scope>NUCLEOTIDE SEQUENCE [LARGE SCALE GENOMIC DNA]</scope>
    <source>
        <strain evidence="2 3">NEAU-DD11</strain>
    </source>
</reference>
<name>A0A7X3G195_9BURK</name>
<organism evidence="2 3">
    <name type="scientific">Massilia cellulosiltytica</name>
    <dbReference type="NCBI Taxonomy" id="2683234"/>
    <lineage>
        <taxon>Bacteria</taxon>
        <taxon>Pseudomonadati</taxon>
        <taxon>Pseudomonadota</taxon>
        <taxon>Betaproteobacteria</taxon>
        <taxon>Burkholderiales</taxon>
        <taxon>Oxalobacteraceae</taxon>
        <taxon>Telluria group</taxon>
        <taxon>Massilia</taxon>
    </lineage>
</organism>
<dbReference type="PANTHER" id="PTHR38588">
    <property type="entry name" value="BLL0334 PROTEIN"/>
    <property type="match status" value="1"/>
</dbReference>
<evidence type="ECO:0000313" key="3">
    <source>
        <dbReference type="Proteomes" id="UP000443353"/>
    </source>
</evidence>
<evidence type="ECO:0000313" key="2">
    <source>
        <dbReference type="EMBL" id="MVW61836.1"/>
    </source>
</evidence>
<dbReference type="Pfam" id="PF06240">
    <property type="entry name" value="COXG"/>
    <property type="match status" value="1"/>
</dbReference>
<dbReference type="Proteomes" id="UP000443353">
    <property type="component" value="Unassembled WGS sequence"/>
</dbReference>
<dbReference type="Gene3D" id="3.30.530.20">
    <property type="match status" value="1"/>
</dbReference>
<dbReference type="EMBL" id="WSES01000005">
    <property type="protein sequence ID" value="MVW61836.1"/>
    <property type="molecule type" value="Genomic_DNA"/>
</dbReference>
<accession>A0A7X3G195</accession>
<dbReference type="SUPFAM" id="SSF55961">
    <property type="entry name" value="Bet v1-like"/>
    <property type="match status" value="1"/>
</dbReference>
<dbReference type="PANTHER" id="PTHR38588:SF1">
    <property type="entry name" value="BLL0334 PROTEIN"/>
    <property type="match status" value="1"/>
</dbReference>
<proteinExistence type="predicted"/>
<comment type="caution">
    <text evidence="2">The sequence shown here is derived from an EMBL/GenBank/DDBJ whole genome shotgun (WGS) entry which is preliminary data.</text>
</comment>
<gene>
    <name evidence="2" type="ORF">GPY61_18055</name>
</gene>
<feature type="region of interest" description="Disordered" evidence="1">
    <location>
        <begin position="148"/>
        <end position="169"/>
    </location>
</feature>
<sequence length="169" mass="17750">MEFNGTQVIAAPRHEVWAALNDPAVLQACVPGCESFGARSDDEYEAVVQAAVGPVKARFKGSLTLSERRPDEGYRIAGKGEGGIAGFGKMQAVVTLADAPDGGTELTYAATAEVGGKLAQVGSRLVASVANRMADEFFKRFGEQLAPPVEAAAPEEGAEAAPKKWWQRG</sequence>
<dbReference type="RefSeq" id="WP_056122731.1">
    <property type="nucleotide sequence ID" value="NZ_WSES01000005.1"/>
</dbReference>
<dbReference type="AlphaFoldDB" id="A0A7X3G195"/>